<reference evidence="8 9" key="1">
    <citation type="journal article" date="2011" name="J. Bacteriol.">
        <title>Complete genome sequence of the obligate piezophilic hyperthermophilic archaeon Pyrococcus yayanosii CH1.</title>
        <authorList>
            <person name="Jun X."/>
            <person name="Lupeng L."/>
            <person name="Minjuan X."/>
            <person name="Oger P."/>
            <person name="Fengping W."/>
            <person name="Jebbar M."/>
            <person name="Xiang X."/>
        </authorList>
    </citation>
    <scope>NUCLEOTIDE SEQUENCE [LARGE SCALE GENOMIC DNA]</scope>
    <source>
        <strain evidence="9">CH1 / JCM 16557</strain>
    </source>
</reference>
<evidence type="ECO:0000259" key="7">
    <source>
        <dbReference type="PROSITE" id="PS51794"/>
    </source>
</evidence>
<dbReference type="KEGG" id="pya:PYCH_09400"/>
<dbReference type="InterPro" id="IPR014499">
    <property type="entry name" value="DAC_DacZ"/>
</dbReference>
<dbReference type="STRING" id="529709.PYCH_09400"/>
<dbReference type="PANTHER" id="PTHR34185">
    <property type="entry name" value="DIADENYLATE CYCLASE"/>
    <property type="match status" value="1"/>
</dbReference>
<dbReference type="InterPro" id="IPR050338">
    <property type="entry name" value="DisA"/>
</dbReference>
<dbReference type="eggNOG" id="arCOG04453">
    <property type="taxonomic scope" value="Archaea"/>
</dbReference>
<dbReference type="GO" id="GO:0106408">
    <property type="term" value="F:diadenylate cyclase activity"/>
    <property type="evidence" value="ECO:0007669"/>
    <property type="project" value="UniProtKB-EC"/>
</dbReference>
<dbReference type="PANTHER" id="PTHR34185:SF1">
    <property type="entry name" value="DIADENYLATE CYCLASE"/>
    <property type="match status" value="1"/>
</dbReference>
<dbReference type="EMBL" id="CP002779">
    <property type="protein sequence ID" value="AEH24625.1"/>
    <property type="molecule type" value="Genomic_DNA"/>
</dbReference>
<keyword evidence="5 6" id="KW-0067">ATP-binding</keyword>
<dbReference type="Gene3D" id="3.40.1700.10">
    <property type="entry name" value="DNA integrity scanning protein, DisA, N-terminal domain"/>
    <property type="match status" value="1"/>
</dbReference>
<dbReference type="AlphaFoldDB" id="F8AJ39"/>
<dbReference type="Proteomes" id="UP000008386">
    <property type="component" value="Chromosome"/>
</dbReference>
<dbReference type="PIRSF" id="PIRSF019073">
    <property type="entry name" value="UCP019073"/>
    <property type="match status" value="1"/>
</dbReference>
<comment type="function">
    <text evidence="6">Diadenylate cyclase that catalyzes the condensation of 2 ATP molecules into cyclic di-AMP (c-di-AMP). c-di-AMP is a second messenger for intracellular signal transduction involved in the control of important regulatory processes such as osmoregulation.</text>
</comment>
<dbReference type="InterPro" id="IPR036888">
    <property type="entry name" value="DNA_integrity_DisA_N_sf"/>
</dbReference>
<proteinExistence type="inferred from homology"/>
<evidence type="ECO:0000313" key="8">
    <source>
        <dbReference type="EMBL" id="AEH24625.1"/>
    </source>
</evidence>
<protein>
    <recommendedName>
        <fullName evidence="6">Diadenylate cyclase</fullName>
        <shortName evidence="6">DAC</shortName>
        <ecNumber evidence="6">2.7.7.85</ecNumber>
    </recommendedName>
    <alternativeName>
        <fullName evidence="6">Cyclic-di-AMP synthase</fullName>
        <shortName evidence="6">c-di-AMP synthase</shortName>
    </alternativeName>
</protein>
<comment type="similarity">
    <text evidence="6">Belongs to the adenylate cyclase family. DacZ subfamily.</text>
</comment>
<dbReference type="InterPro" id="IPR048542">
    <property type="entry name" value="DacZ_T"/>
</dbReference>
<evidence type="ECO:0000313" key="9">
    <source>
        <dbReference type="Proteomes" id="UP000008386"/>
    </source>
</evidence>
<dbReference type="Pfam" id="PF02457">
    <property type="entry name" value="DAC"/>
    <property type="match status" value="1"/>
</dbReference>
<evidence type="ECO:0000256" key="3">
    <source>
        <dbReference type="ARBA" id="ARBA00022695"/>
    </source>
</evidence>
<dbReference type="SUPFAM" id="SSF143597">
    <property type="entry name" value="YojJ-like"/>
    <property type="match status" value="1"/>
</dbReference>
<name>F8AJ39_PYRYC</name>
<gene>
    <name evidence="6" type="primary">dacZ</name>
    <name evidence="8" type="ordered locus">PYCH_09400</name>
</gene>
<keyword evidence="3 6" id="KW-0548">Nucleotidyltransferase</keyword>
<dbReference type="PROSITE" id="PS51794">
    <property type="entry name" value="DAC"/>
    <property type="match status" value="1"/>
</dbReference>
<evidence type="ECO:0000256" key="6">
    <source>
        <dbReference type="HAMAP-Rule" id="MF_00840"/>
    </source>
</evidence>
<dbReference type="HAMAP" id="MF_00840">
    <property type="entry name" value="DacZ"/>
    <property type="match status" value="1"/>
</dbReference>
<comment type="catalytic activity">
    <reaction evidence="1 6">
        <text>2 ATP = 3',3'-c-di-AMP + 2 diphosphate</text>
        <dbReference type="Rhea" id="RHEA:35655"/>
        <dbReference type="ChEBI" id="CHEBI:30616"/>
        <dbReference type="ChEBI" id="CHEBI:33019"/>
        <dbReference type="ChEBI" id="CHEBI:71500"/>
        <dbReference type="EC" id="2.7.7.85"/>
    </reaction>
</comment>
<keyword evidence="6" id="KW-0464">Manganese</keyword>
<evidence type="ECO:0000256" key="4">
    <source>
        <dbReference type="ARBA" id="ARBA00022741"/>
    </source>
</evidence>
<keyword evidence="2 6" id="KW-0808">Transferase</keyword>
<comment type="cofactor">
    <cofactor evidence="6">
        <name>Mn(2+)</name>
        <dbReference type="ChEBI" id="CHEBI:29035"/>
    </cofactor>
</comment>
<feature type="domain" description="DAC" evidence="7">
    <location>
        <begin position="110"/>
        <end position="262"/>
    </location>
</feature>
<evidence type="ECO:0000256" key="5">
    <source>
        <dbReference type="ARBA" id="ARBA00022840"/>
    </source>
</evidence>
<organism evidence="8 9">
    <name type="scientific">Pyrococcus yayanosii (strain CH1 / JCM 16557)</name>
    <dbReference type="NCBI Taxonomy" id="529709"/>
    <lineage>
        <taxon>Archaea</taxon>
        <taxon>Methanobacteriati</taxon>
        <taxon>Methanobacteriota</taxon>
        <taxon>Thermococci</taxon>
        <taxon>Thermococcales</taxon>
        <taxon>Thermococcaceae</taxon>
        <taxon>Pyrococcus</taxon>
    </lineage>
</organism>
<keyword evidence="4 6" id="KW-0547">Nucleotide-binding</keyword>
<dbReference type="Pfam" id="PF21756">
    <property type="entry name" value="DacZ_T"/>
    <property type="match status" value="1"/>
</dbReference>
<accession>F8AJ39</accession>
<dbReference type="GO" id="GO:0005524">
    <property type="term" value="F:ATP binding"/>
    <property type="evidence" value="ECO:0007669"/>
    <property type="project" value="UniProtKB-UniRule"/>
</dbReference>
<dbReference type="InterPro" id="IPR003390">
    <property type="entry name" value="DNA_integrity_scan_DisA_N"/>
</dbReference>
<evidence type="ECO:0000256" key="2">
    <source>
        <dbReference type="ARBA" id="ARBA00022679"/>
    </source>
</evidence>
<dbReference type="GO" id="GO:0004016">
    <property type="term" value="F:adenylate cyclase activity"/>
    <property type="evidence" value="ECO:0007669"/>
    <property type="project" value="UniProtKB-UniRule"/>
</dbReference>
<sequence>MEEYYTLVLKKAVELSRDIGGKALVLIYPPKEDLEIDYDGPVVIVGEEFDVKGERIKKLPLPLSLGLNNLVNLVAAFLKGQGIISSGDVFVYITEDLIGIKKVKGHLLAAEDLFDRYEGIIQRVLEIAIELSVEGREGRPVGTIFVVGDTKNVLKHSHQLVPNPFKGHNLNILDPKVKGVVKEFSAIDGAFVISSRGRLVAAGRYLDVDPKRLDVKVPPGLGSRHLASAAITKITKAVAITLSETGAVRIFKDGELVLEYNPRIKY</sequence>
<dbReference type="EC" id="2.7.7.85" evidence="6"/>
<dbReference type="HOGENOM" id="CLU_063222_0_0_2"/>
<dbReference type="SMR" id="F8AJ39"/>
<keyword evidence="9" id="KW-1185">Reference proteome</keyword>
<evidence type="ECO:0000256" key="1">
    <source>
        <dbReference type="ARBA" id="ARBA00000877"/>
    </source>
</evidence>
<dbReference type="GO" id="GO:0030145">
    <property type="term" value="F:manganese ion binding"/>
    <property type="evidence" value="ECO:0007669"/>
    <property type="project" value="UniProtKB-UniRule"/>
</dbReference>